<protein>
    <submittedName>
        <fullName evidence="1">Uncharacterized protein</fullName>
    </submittedName>
</protein>
<evidence type="ECO:0000313" key="2">
    <source>
        <dbReference type="Proteomes" id="UP000094455"/>
    </source>
</evidence>
<name>A0A1E3NGI9_9ASCO</name>
<proteinExistence type="predicted"/>
<evidence type="ECO:0000313" key="1">
    <source>
        <dbReference type="EMBL" id="ODQ45229.1"/>
    </source>
</evidence>
<dbReference type="RefSeq" id="XP_019016342.1">
    <property type="nucleotide sequence ID" value="XM_019161710.1"/>
</dbReference>
<dbReference type="EMBL" id="KV454005">
    <property type="protein sequence ID" value="ODQ45229.1"/>
    <property type="molecule type" value="Genomic_DNA"/>
</dbReference>
<dbReference type="AlphaFoldDB" id="A0A1E3NGI9"/>
<accession>A0A1E3NGI9</accession>
<reference evidence="1 2" key="1">
    <citation type="journal article" date="2016" name="Proc. Natl. Acad. Sci. U.S.A.">
        <title>Comparative genomics of biotechnologically important yeasts.</title>
        <authorList>
            <person name="Riley R."/>
            <person name="Haridas S."/>
            <person name="Wolfe K.H."/>
            <person name="Lopes M.R."/>
            <person name="Hittinger C.T."/>
            <person name="Goeker M."/>
            <person name="Salamov A.A."/>
            <person name="Wisecaver J.H."/>
            <person name="Long T.M."/>
            <person name="Calvey C.H."/>
            <person name="Aerts A.L."/>
            <person name="Barry K.W."/>
            <person name="Choi C."/>
            <person name="Clum A."/>
            <person name="Coughlan A.Y."/>
            <person name="Deshpande S."/>
            <person name="Douglass A.P."/>
            <person name="Hanson S.J."/>
            <person name="Klenk H.-P."/>
            <person name="LaButti K.M."/>
            <person name="Lapidus A."/>
            <person name="Lindquist E.A."/>
            <person name="Lipzen A.M."/>
            <person name="Meier-Kolthoff J.P."/>
            <person name="Ohm R.A."/>
            <person name="Otillar R.P."/>
            <person name="Pangilinan J.L."/>
            <person name="Peng Y."/>
            <person name="Rokas A."/>
            <person name="Rosa C.A."/>
            <person name="Scheuner C."/>
            <person name="Sibirny A.A."/>
            <person name="Slot J.C."/>
            <person name="Stielow J.B."/>
            <person name="Sun H."/>
            <person name="Kurtzman C.P."/>
            <person name="Blackwell M."/>
            <person name="Grigoriev I.V."/>
            <person name="Jeffries T.W."/>
        </authorList>
    </citation>
    <scope>NUCLEOTIDE SEQUENCE [LARGE SCALE GENOMIC DNA]</scope>
    <source>
        <strain evidence="1 2">NRRL Y-2026</strain>
    </source>
</reference>
<keyword evidence="2" id="KW-1185">Reference proteome</keyword>
<organism evidence="1 2">
    <name type="scientific">Pichia membranifaciens NRRL Y-2026</name>
    <dbReference type="NCBI Taxonomy" id="763406"/>
    <lineage>
        <taxon>Eukaryota</taxon>
        <taxon>Fungi</taxon>
        <taxon>Dikarya</taxon>
        <taxon>Ascomycota</taxon>
        <taxon>Saccharomycotina</taxon>
        <taxon>Pichiomycetes</taxon>
        <taxon>Pichiales</taxon>
        <taxon>Pichiaceae</taxon>
        <taxon>Pichia</taxon>
    </lineage>
</organism>
<sequence>MHTYQNESLKSPYLIKPSVTLRYSISAIIVLRYNWMFLSLQLLERLEMTLRCRSTCLT</sequence>
<gene>
    <name evidence="1" type="ORF">PICMEDRAFT_17725</name>
</gene>
<dbReference type="Proteomes" id="UP000094455">
    <property type="component" value="Unassembled WGS sequence"/>
</dbReference>
<dbReference type="GeneID" id="30178397"/>